<dbReference type="InterPro" id="IPR011011">
    <property type="entry name" value="Znf_FYVE_PHD"/>
</dbReference>
<keyword evidence="1" id="KW-0479">Metal-binding</keyword>
<feature type="compositionally biased region" description="Polar residues" evidence="5">
    <location>
        <begin position="372"/>
        <end position="388"/>
    </location>
</feature>
<accession>A0A7J7JZZ0</accession>
<dbReference type="InterPro" id="IPR013083">
    <property type="entry name" value="Znf_RING/FYVE/PHD"/>
</dbReference>
<dbReference type="PROSITE" id="PS50016">
    <property type="entry name" value="ZF_PHD_2"/>
    <property type="match status" value="1"/>
</dbReference>
<evidence type="ECO:0000256" key="4">
    <source>
        <dbReference type="PROSITE-ProRule" id="PRU00146"/>
    </source>
</evidence>
<dbReference type="CDD" id="cd15610">
    <property type="entry name" value="PHD3_KDM5A_like"/>
    <property type="match status" value="1"/>
</dbReference>
<dbReference type="AlphaFoldDB" id="A0A7J7JZZ0"/>
<keyword evidence="9" id="KW-1185">Reference proteome</keyword>
<evidence type="ECO:0000313" key="8">
    <source>
        <dbReference type="EMBL" id="KAF6031960.1"/>
    </source>
</evidence>
<dbReference type="OrthoDB" id="436852at2759"/>
<feature type="region of interest" description="Disordered" evidence="5">
    <location>
        <begin position="224"/>
        <end position="262"/>
    </location>
</feature>
<dbReference type="Pfam" id="PF00628">
    <property type="entry name" value="PHD"/>
    <property type="match status" value="1"/>
</dbReference>
<keyword evidence="2 4" id="KW-0863">Zinc-finger</keyword>
<dbReference type="Gene3D" id="3.30.40.10">
    <property type="entry name" value="Zinc/RING finger domain, C3HC4 (zinc finger)"/>
    <property type="match status" value="1"/>
</dbReference>
<dbReference type="GO" id="GO:0008270">
    <property type="term" value="F:zinc ion binding"/>
    <property type="evidence" value="ECO:0007669"/>
    <property type="project" value="UniProtKB-KW"/>
</dbReference>
<feature type="compositionally biased region" description="Acidic residues" evidence="5">
    <location>
        <begin position="423"/>
        <end position="442"/>
    </location>
</feature>
<evidence type="ECO:0000256" key="5">
    <source>
        <dbReference type="SAM" id="MobiDB-lite"/>
    </source>
</evidence>
<dbReference type="Proteomes" id="UP000593567">
    <property type="component" value="Unassembled WGS sequence"/>
</dbReference>
<dbReference type="SMART" id="SM00249">
    <property type="entry name" value="PHD"/>
    <property type="match status" value="1"/>
</dbReference>
<proteinExistence type="predicted"/>
<dbReference type="InterPro" id="IPR019787">
    <property type="entry name" value="Znf_PHD-finger"/>
</dbReference>
<comment type="caution">
    <text evidence="8">The sequence shown here is derived from an EMBL/GenBank/DDBJ whole genome shotgun (WGS) entry which is preliminary data.</text>
</comment>
<organism evidence="8 9">
    <name type="scientific">Bugula neritina</name>
    <name type="common">Brown bryozoan</name>
    <name type="synonym">Sertularia neritina</name>
    <dbReference type="NCBI Taxonomy" id="10212"/>
    <lineage>
        <taxon>Eukaryota</taxon>
        <taxon>Metazoa</taxon>
        <taxon>Spiralia</taxon>
        <taxon>Lophotrochozoa</taxon>
        <taxon>Bryozoa</taxon>
        <taxon>Gymnolaemata</taxon>
        <taxon>Cheilostomatida</taxon>
        <taxon>Flustrina</taxon>
        <taxon>Buguloidea</taxon>
        <taxon>Bugulidae</taxon>
        <taxon>Bugula</taxon>
    </lineage>
</organism>
<dbReference type="EMBL" id="VXIV02001550">
    <property type="protein sequence ID" value="KAF6031960.1"/>
    <property type="molecule type" value="Genomic_DNA"/>
</dbReference>
<feature type="signal peptide" evidence="6">
    <location>
        <begin position="1"/>
        <end position="17"/>
    </location>
</feature>
<feature type="region of interest" description="Disordered" evidence="5">
    <location>
        <begin position="85"/>
        <end position="128"/>
    </location>
</feature>
<keyword evidence="6" id="KW-0732">Signal</keyword>
<evidence type="ECO:0000313" key="9">
    <source>
        <dbReference type="Proteomes" id="UP000593567"/>
    </source>
</evidence>
<evidence type="ECO:0000256" key="2">
    <source>
        <dbReference type="ARBA" id="ARBA00022771"/>
    </source>
</evidence>
<feature type="compositionally biased region" description="Basic and acidic residues" evidence="5">
    <location>
        <begin position="228"/>
        <end position="240"/>
    </location>
</feature>
<sequence length="455" mass="49959">MWMHLTLGGSLVRVAAGNPDLQSSFTSNTSGAAIPTVINNTQLPTVKNEPEETCSSPASSTVQPSTDSRSPFIEVKTSADISEHAYSTVSKSAHPKSGTATSQSTPAPSNESPRKHSRKSPLVPRTVTSGPLTVVDLSHIAQARLEDLMMEGDLLEVSLDETQQIWKLLQACNARSQNDRVLEYEETETEFTKPHSTSIVTKKEKKKKLKRESSPLVKEVVPMKRQKKDSFKMRRAKEMRSVPPLPSPVIEKKAPPPKVKKMKKRKVRAAKLQKTTSANKVSENVEDDEDCSARKCIRPSGEEVDWVQCDECELWFHLTCLGLNKEDVSADDDFVCQQCRQNLSELKMAAGDCQMQPTVVVDEEVISVVSTPVPSASQSPNNDDNFSSGEAGDGPIVRVTSANEDLEEMEISTTIVRPGDYSLDVDVEGDDREEEGSEEGDETGNTIPDVNDDSL</sequence>
<dbReference type="SUPFAM" id="SSF57903">
    <property type="entry name" value="FYVE/PHD zinc finger"/>
    <property type="match status" value="1"/>
</dbReference>
<feature type="chain" id="PRO_5029751688" evidence="6">
    <location>
        <begin position="18"/>
        <end position="455"/>
    </location>
</feature>
<feature type="domain" description="PHD-type" evidence="7">
    <location>
        <begin position="288"/>
        <end position="342"/>
    </location>
</feature>
<evidence type="ECO:0000256" key="6">
    <source>
        <dbReference type="SAM" id="SignalP"/>
    </source>
</evidence>
<dbReference type="InterPro" id="IPR001965">
    <property type="entry name" value="Znf_PHD"/>
</dbReference>
<feature type="compositionally biased region" description="Polar residues" evidence="5">
    <location>
        <begin position="98"/>
        <end position="111"/>
    </location>
</feature>
<protein>
    <submittedName>
        <fullName evidence="8">Lid</fullName>
    </submittedName>
</protein>
<keyword evidence="3" id="KW-0862">Zinc</keyword>
<evidence type="ECO:0000259" key="7">
    <source>
        <dbReference type="PROSITE" id="PS50016"/>
    </source>
</evidence>
<evidence type="ECO:0000256" key="3">
    <source>
        <dbReference type="ARBA" id="ARBA00022833"/>
    </source>
</evidence>
<gene>
    <name evidence="8" type="ORF">EB796_009725</name>
</gene>
<feature type="compositionally biased region" description="Polar residues" evidence="5">
    <location>
        <begin position="53"/>
        <end position="69"/>
    </location>
</feature>
<feature type="region of interest" description="Disordered" evidence="5">
    <location>
        <begin position="371"/>
        <end position="455"/>
    </location>
</feature>
<reference evidence="8" key="1">
    <citation type="submission" date="2020-06" db="EMBL/GenBank/DDBJ databases">
        <title>Draft genome of Bugula neritina, a colonial animal packing powerful symbionts and potential medicines.</title>
        <authorList>
            <person name="Rayko M."/>
        </authorList>
    </citation>
    <scope>NUCLEOTIDE SEQUENCE [LARGE SCALE GENOMIC DNA]</scope>
    <source>
        <strain evidence="8">Kwan_BN1</strain>
    </source>
</reference>
<feature type="region of interest" description="Disordered" evidence="5">
    <location>
        <begin position="42"/>
        <end position="70"/>
    </location>
</feature>
<evidence type="ECO:0000256" key="1">
    <source>
        <dbReference type="ARBA" id="ARBA00022723"/>
    </source>
</evidence>
<name>A0A7J7JZZ0_BUGNE</name>